<accession>A0A3E2TI83</accession>
<comment type="subcellular location">
    <subcellularLocation>
        <location evidence="1 8">Cell membrane</location>
        <topology evidence="1 8">Multi-pass membrane protein</topology>
    </subcellularLocation>
</comment>
<keyword evidence="4 8" id="KW-1003">Cell membrane</keyword>
<reference evidence="9 10" key="1">
    <citation type="submission" date="2018-08" db="EMBL/GenBank/DDBJ databases">
        <title>A genome reference for cultivated species of the human gut microbiota.</title>
        <authorList>
            <person name="Zou Y."/>
            <person name="Xue W."/>
            <person name="Luo G."/>
        </authorList>
    </citation>
    <scope>NUCLEOTIDE SEQUENCE [LARGE SCALE GENOMIC DNA]</scope>
    <source>
        <strain evidence="9 10">OF01-3</strain>
    </source>
</reference>
<feature type="transmembrane region" description="Helical" evidence="8">
    <location>
        <begin position="404"/>
        <end position="428"/>
    </location>
</feature>
<feature type="transmembrane region" description="Helical" evidence="8">
    <location>
        <begin position="379"/>
        <end position="398"/>
    </location>
</feature>
<dbReference type="Proteomes" id="UP000261011">
    <property type="component" value="Unassembled WGS sequence"/>
</dbReference>
<dbReference type="Pfam" id="PF01235">
    <property type="entry name" value="Na_Ala_symp"/>
    <property type="match status" value="1"/>
</dbReference>
<dbReference type="PANTHER" id="PTHR30330">
    <property type="entry name" value="AGSS FAMILY TRANSPORTER, SODIUM-ALANINE"/>
    <property type="match status" value="1"/>
</dbReference>
<dbReference type="AlphaFoldDB" id="A0A3E2TI83"/>
<dbReference type="GO" id="GO:0005886">
    <property type="term" value="C:plasma membrane"/>
    <property type="evidence" value="ECO:0007669"/>
    <property type="project" value="UniProtKB-SubCell"/>
</dbReference>
<organism evidence="9 10">
    <name type="scientific">Anaerococcus nagyae</name>
    <dbReference type="NCBI Taxonomy" id="1755241"/>
    <lineage>
        <taxon>Bacteria</taxon>
        <taxon>Bacillati</taxon>
        <taxon>Bacillota</taxon>
        <taxon>Tissierellia</taxon>
        <taxon>Tissierellales</taxon>
        <taxon>Peptoniphilaceae</taxon>
        <taxon>Anaerococcus</taxon>
    </lineage>
</organism>
<dbReference type="Gene3D" id="1.20.1740.10">
    <property type="entry name" value="Amino acid/polyamine transporter I"/>
    <property type="match status" value="1"/>
</dbReference>
<dbReference type="PROSITE" id="PS00873">
    <property type="entry name" value="NA_ALANINE_SYMP"/>
    <property type="match status" value="1"/>
</dbReference>
<feature type="transmembrane region" description="Helical" evidence="8">
    <location>
        <begin position="293"/>
        <end position="316"/>
    </location>
</feature>
<feature type="transmembrane region" description="Helical" evidence="8">
    <location>
        <begin position="139"/>
        <end position="161"/>
    </location>
</feature>
<keyword evidence="10" id="KW-1185">Reference proteome</keyword>
<evidence type="ECO:0000256" key="3">
    <source>
        <dbReference type="ARBA" id="ARBA00022448"/>
    </source>
</evidence>
<keyword evidence="6 8" id="KW-1133">Transmembrane helix</keyword>
<name>A0A3E2TI83_9FIRM</name>
<evidence type="ECO:0000256" key="2">
    <source>
        <dbReference type="ARBA" id="ARBA00009261"/>
    </source>
</evidence>
<dbReference type="NCBIfam" id="TIGR00835">
    <property type="entry name" value="agcS"/>
    <property type="match status" value="1"/>
</dbReference>
<sequence>MQYLLNAADFLWSHVIGYVLLAVGLYYSLRLGFPQFKYSGQIKKVLRKNLKSSEGVSGFAALATAVGGQVGTGSLVGVASAIAYGGPGAIFWMWITALLGMIITFAETVLGQLYRVKLDDGTYRGGPAYYVQNGLHSRVFAVITAFFYIIGVGLCIAFMQSNSISQAFTGVVDANPIWPGIVVAIAAAIITIGGVKRLTNFSSRVVPVMAGAYVLVVLIIVITNITKFPAVIGLIFKSAFTAQAAVGGIIGHTVMDAFRHGVARGLFSNDAGNGIAGIMHAAADVKHPAEQGFLGMFGTFVTTIIICSLSAFSLLLTGVVGDPANGDGIVLVQDAFQTIMGTPGRWLVFFAMLMFGFTTLIADLFYGESNIILIFKEKYKVPLWIYRIIAFIMFIVATQMDLELVWGFIDVFVGIVVIINVISLFLLFKDVRMVLNDYKRQLDEGIEDPVWHREKEYHLHSYKENKK</sequence>
<evidence type="ECO:0000256" key="8">
    <source>
        <dbReference type="RuleBase" id="RU363064"/>
    </source>
</evidence>
<feature type="transmembrane region" description="Helical" evidence="8">
    <location>
        <begin position="54"/>
        <end position="83"/>
    </location>
</feature>
<dbReference type="RefSeq" id="WP_117521312.1">
    <property type="nucleotide sequence ID" value="NZ_QVEU01000003.1"/>
</dbReference>
<comment type="caution">
    <text evidence="9">The sequence shown here is derived from an EMBL/GenBank/DDBJ whole genome shotgun (WGS) entry which is preliminary data.</text>
</comment>
<feature type="transmembrane region" description="Helical" evidence="8">
    <location>
        <begin position="231"/>
        <end position="250"/>
    </location>
</feature>
<keyword evidence="8" id="KW-0769">Symport</keyword>
<evidence type="ECO:0000256" key="6">
    <source>
        <dbReference type="ARBA" id="ARBA00022989"/>
    </source>
</evidence>
<feature type="transmembrane region" description="Helical" evidence="8">
    <location>
        <begin position="346"/>
        <end position="367"/>
    </location>
</feature>
<keyword evidence="7 8" id="KW-0472">Membrane</keyword>
<gene>
    <name evidence="9" type="ORF">DXA39_04245</name>
</gene>
<protein>
    <submittedName>
        <fullName evidence="9">Alanine:cation symporter family protein</fullName>
    </submittedName>
</protein>
<evidence type="ECO:0000313" key="9">
    <source>
        <dbReference type="EMBL" id="RGB76386.1"/>
    </source>
</evidence>
<evidence type="ECO:0000256" key="1">
    <source>
        <dbReference type="ARBA" id="ARBA00004651"/>
    </source>
</evidence>
<dbReference type="InterPro" id="IPR001463">
    <property type="entry name" value="Na/Ala_symport"/>
</dbReference>
<dbReference type="EMBL" id="QVEU01000003">
    <property type="protein sequence ID" value="RGB76386.1"/>
    <property type="molecule type" value="Genomic_DNA"/>
</dbReference>
<evidence type="ECO:0000256" key="4">
    <source>
        <dbReference type="ARBA" id="ARBA00022475"/>
    </source>
</evidence>
<dbReference type="OrthoDB" id="9804874at2"/>
<evidence type="ECO:0000256" key="7">
    <source>
        <dbReference type="ARBA" id="ARBA00023136"/>
    </source>
</evidence>
<comment type="similarity">
    <text evidence="2 8">Belongs to the alanine or glycine:cation symporter (AGCS) (TC 2.A.25) family.</text>
</comment>
<keyword evidence="3 8" id="KW-0813">Transport</keyword>
<evidence type="ECO:0000256" key="5">
    <source>
        <dbReference type="ARBA" id="ARBA00022692"/>
    </source>
</evidence>
<dbReference type="PANTHER" id="PTHR30330:SF1">
    <property type="entry name" value="AMINO-ACID CARRIER PROTEIN ALST"/>
    <property type="match status" value="1"/>
</dbReference>
<feature type="transmembrane region" description="Helical" evidence="8">
    <location>
        <begin position="89"/>
        <end position="110"/>
    </location>
</feature>
<dbReference type="PRINTS" id="PR00175">
    <property type="entry name" value="NAALASMPORT"/>
</dbReference>
<feature type="transmembrane region" description="Helical" evidence="8">
    <location>
        <begin position="12"/>
        <end position="33"/>
    </location>
</feature>
<proteinExistence type="inferred from homology"/>
<feature type="transmembrane region" description="Helical" evidence="8">
    <location>
        <begin position="176"/>
        <end position="193"/>
    </location>
</feature>
<feature type="transmembrane region" description="Helical" evidence="8">
    <location>
        <begin position="205"/>
        <end position="225"/>
    </location>
</feature>
<dbReference type="GO" id="GO:0005283">
    <property type="term" value="F:amino acid:sodium symporter activity"/>
    <property type="evidence" value="ECO:0007669"/>
    <property type="project" value="InterPro"/>
</dbReference>
<evidence type="ECO:0000313" key="10">
    <source>
        <dbReference type="Proteomes" id="UP000261011"/>
    </source>
</evidence>
<keyword evidence="5 8" id="KW-0812">Transmembrane</keyword>